<protein>
    <recommendedName>
        <fullName evidence="2">Phage major tail protein TP901-1</fullName>
    </recommendedName>
</protein>
<reference evidence="1" key="1">
    <citation type="submission" date="2020-05" db="EMBL/GenBank/DDBJ databases">
        <authorList>
            <person name="Chiriac C."/>
            <person name="Salcher M."/>
            <person name="Ghai R."/>
            <person name="Kavagutti S V."/>
        </authorList>
    </citation>
    <scope>NUCLEOTIDE SEQUENCE</scope>
</reference>
<sequence length="136" mass="14096">MAAFVITSPVITINGVDLSDHVDSVEINDETADVKTTNFGSSGNETRVGGLKSGSITISMQQDYAASKVDATAWAARGTAITVTVKATSAATSATNPLYSGSYLVTQYKPVSGKVGDLSTLSVTWPRTGDLTRTTS</sequence>
<evidence type="ECO:0008006" key="2">
    <source>
        <dbReference type="Google" id="ProtNLM"/>
    </source>
</evidence>
<dbReference type="EMBL" id="LR798235">
    <property type="protein sequence ID" value="CAB5212465.1"/>
    <property type="molecule type" value="Genomic_DNA"/>
</dbReference>
<organism evidence="1">
    <name type="scientific">uncultured Caudovirales phage</name>
    <dbReference type="NCBI Taxonomy" id="2100421"/>
    <lineage>
        <taxon>Viruses</taxon>
        <taxon>Duplodnaviria</taxon>
        <taxon>Heunggongvirae</taxon>
        <taxon>Uroviricota</taxon>
        <taxon>Caudoviricetes</taxon>
        <taxon>Peduoviridae</taxon>
        <taxon>Maltschvirus</taxon>
        <taxon>Maltschvirus maltsch</taxon>
    </lineage>
</organism>
<proteinExistence type="predicted"/>
<name>A0A6J7WIN7_9CAUD</name>
<evidence type="ECO:0000313" key="1">
    <source>
        <dbReference type="EMBL" id="CAB5212465.1"/>
    </source>
</evidence>
<gene>
    <name evidence="1" type="ORF">UFOVP196_19</name>
</gene>
<accession>A0A6J7WIN7</accession>